<comment type="caution">
    <text evidence="3">The sequence shown here is derived from an EMBL/GenBank/DDBJ whole genome shotgun (WGS) entry which is preliminary data.</text>
</comment>
<reference evidence="3 4" key="1">
    <citation type="submission" date="2017-01" db="EMBL/GenBank/DDBJ databases">
        <authorList>
            <person name="Mah S.A."/>
            <person name="Swanson W.J."/>
            <person name="Moy G.W."/>
            <person name="Vacquier V.D."/>
        </authorList>
    </citation>
    <scope>NUCLEOTIDE SEQUENCE [LARGE SCALE GENOMIC DNA]</scope>
    <source>
        <strain evidence="3 4">GSMNP</strain>
    </source>
</reference>
<name>A0A1R1X7H7_9FUNG</name>
<proteinExistence type="predicted"/>
<feature type="compositionally biased region" description="Basic and acidic residues" evidence="2">
    <location>
        <begin position="316"/>
        <end position="325"/>
    </location>
</feature>
<dbReference type="EMBL" id="LSSN01004947">
    <property type="protein sequence ID" value="OMJ10552.1"/>
    <property type="molecule type" value="Genomic_DNA"/>
</dbReference>
<dbReference type="STRING" id="133412.A0A1R1X7H7"/>
<feature type="compositionally biased region" description="Low complexity" evidence="2">
    <location>
        <begin position="214"/>
        <end position="226"/>
    </location>
</feature>
<evidence type="ECO:0000313" key="3">
    <source>
        <dbReference type="EMBL" id="OMJ10552.1"/>
    </source>
</evidence>
<dbReference type="GO" id="GO:0015074">
    <property type="term" value="P:DNA integration"/>
    <property type="evidence" value="ECO:0007669"/>
    <property type="project" value="InterPro"/>
</dbReference>
<dbReference type="InterPro" id="IPR013762">
    <property type="entry name" value="Integrase-like_cat_sf"/>
</dbReference>
<dbReference type="OrthoDB" id="2400069at2759"/>
<dbReference type="PANTHER" id="PTHR33066:SF2">
    <property type="entry name" value="FILAGGRIN-2-LIKE"/>
    <property type="match status" value="1"/>
</dbReference>
<dbReference type="Gene3D" id="1.10.443.10">
    <property type="entry name" value="Intergrase catalytic core"/>
    <property type="match status" value="1"/>
</dbReference>
<feature type="compositionally biased region" description="Polar residues" evidence="2">
    <location>
        <begin position="275"/>
        <end position="292"/>
    </location>
</feature>
<dbReference type="Proteomes" id="UP000187283">
    <property type="component" value="Unassembled WGS sequence"/>
</dbReference>
<feature type="region of interest" description="Disordered" evidence="2">
    <location>
        <begin position="485"/>
        <end position="559"/>
    </location>
</feature>
<dbReference type="AlphaFoldDB" id="A0A1R1X7H7"/>
<feature type="compositionally biased region" description="Basic and acidic residues" evidence="2">
    <location>
        <begin position="295"/>
        <end position="309"/>
    </location>
</feature>
<dbReference type="GO" id="GO:0006310">
    <property type="term" value="P:DNA recombination"/>
    <property type="evidence" value="ECO:0007669"/>
    <property type="project" value="UniProtKB-KW"/>
</dbReference>
<protein>
    <recommendedName>
        <fullName evidence="5">Tyr recombinase domain-containing protein</fullName>
    </recommendedName>
</protein>
<evidence type="ECO:0000256" key="2">
    <source>
        <dbReference type="SAM" id="MobiDB-lite"/>
    </source>
</evidence>
<dbReference type="PANTHER" id="PTHR33066">
    <property type="entry name" value="INTEGRASE_SAM-LIKE_N DOMAIN-CONTAINING PROTEIN"/>
    <property type="match status" value="1"/>
</dbReference>
<evidence type="ECO:0008006" key="5">
    <source>
        <dbReference type="Google" id="ProtNLM"/>
    </source>
</evidence>
<organism evidence="3 4">
    <name type="scientific">Smittium culicis</name>
    <dbReference type="NCBI Taxonomy" id="133412"/>
    <lineage>
        <taxon>Eukaryota</taxon>
        <taxon>Fungi</taxon>
        <taxon>Fungi incertae sedis</taxon>
        <taxon>Zoopagomycota</taxon>
        <taxon>Kickxellomycotina</taxon>
        <taxon>Harpellomycetes</taxon>
        <taxon>Harpellales</taxon>
        <taxon>Legeriomycetaceae</taxon>
        <taxon>Smittium</taxon>
    </lineage>
</organism>
<sequence>MEVQELRKERALPRDVDMQEVDENYVTRPPIVDLKVPQGLIDIMPHIEEDFYKSIGCEEETKEVIQACPRSSTMNYSPPPLNENITSAAKKTDATLYGIQIALAQATRPLDNFVYRKYREDAECAKEDEGVALASAMRLILANIATNISQNRMENVYQAMSIPGKPQQLVGTTTKPLFDQEQLDKAIATIKPVKRTRLRKPFQRRQQYGVYQNPASTTATAPTQQSGQNSDKTHYTTGFPYRPSSGRATRDVQESLGPTYGQHVGQEHRGEGVSYTLQNPRKNPAVDNTPSPLQEKAEPRGQQGPDRRGGQPVEQESNRRYRSEEPGILQSTLLYPEEDRRFETSIGSEKPERVCSREKLQDGVAQLNLQADSSQGFHDIPGPEGRISTHTDTQGMPQVPALRVEWPTVSVQGTSIRSISITTHFHQGVATSSYLGTRTGDQDGGILGRPPDHRRVQGYLQPTHNHDPSQAIRTWIHSKPREVRNYSDTVDQPPGNEHQFTRNDSQGTVIQGPGPPPGSQQACKRREDHPQGIGKLHRKSSSHVSGAFTGSPHAQEITGTQERHVQVVEFMDIDRPPDSTCPGEPPILEGPSGQMEWPIIPTGSSRTGNLYRCQRHSMGGSCGLPFLLWSVESIPGTDTYQRQRAIDHIICTPAPRCCWSLSVGLLRQHNILGVHEEAWRNYFSKAPGDSRKNMDTLHGYQHTSSSDVCTIDIEPRRRTEPVDGSDRMVTFHRNIQSDQRNMGTPRCGHVCQQDQQESSSILQLVLRQGCSRTELIDDQMVEMEEPVLLPAVESDLSDCHEGQTRETDYNFGDPNVEVGDMVSRPIINVCENTDANRSNTGRSGSQKRKIPHDREQELVPYGVEDQRSTFEAQGISKQAIDLILMNYRRVKRRSTYLPTQQKFLAWHRATYVNTGIAAAHVVNYLADIYTKDKLSVSTIKAYKSAICQLSEDPHSISEEECMRRFLIALEETNIKSFVKPTIDISPVIQYFMELGPTDQLEVGLLTAKTCWLLAICGFLRASDLHRIDDKQSVIVDGILKIVIMLPKEKRGGRPIIRPCEISSHKDTLLCPVETYKVYKAKVATNLSPSPHINENSVIVNRLFRYTKNFEKSLSVASISRYIQSISKLIKRPENTPIPKARAIGATVAANAGVSSDTIVTQAFWSSYTMFDNYYRLSRTSCTNLTQAILPLESLNMTPSNDV</sequence>
<accession>A0A1R1X7H7</accession>
<feature type="compositionally biased region" description="Polar residues" evidence="2">
    <location>
        <begin position="831"/>
        <end position="844"/>
    </location>
</feature>
<gene>
    <name evidence="3" type="ORF">AYI70_g10257</name>
</gene>
<dbReference type="SUPFAM" id="SSF56349">
    <property type="entry name" value="DNA breaking-rejoining enzymes"/>
    <property type="match status" value="1"/>
</dbReference>
<dbReference type="InterPro" id="IPR011010">
    <property type="entry name" value="DNA_brk_join_enz"/>
</dbReference>
<feature type="region of interest" description="Disordered" evidence="2">
    <location>
        <begin position="831"/>
        <end position="853"/>
    </location>
</feature>
<keyword evidence="1" id="KW-0233">DNA recombination</keyword>
<keyword evidence="4" id="KW-1185">Reference proteome</keyword>
<evidence type="ECO:0000313" key="4">
    <source>
        <dbReference type="Proteomes" id="UP000187283"/>
    </source>
</evidence>
<feature type="region of interest" description="Disordered" evidence="2">
    <location>
        <begin position="196"/>
        <end position="335"/>
    </location>
</feature>
<dbReference type="GO" id="GO:0003677">
    <property type="term" value="F:DNA binding"/>
    <property type="evidence" value="ECO:0007669"/>
    <property type="project" value="InterPro"/>
</dbReference>
<evidence type="ECO:0000256" key="1">
    <source>
        <dbReference type="ARBA" id="ARBA00023172"/>
    </source>
</evidence>